<evidence type="ECO:0000313" key="3">
    <source>
        <dbReference type="Proteomes" id="UP001153269"/>
    </source>
</evidence>
<feature type="region of interest" description="Disordered" evidence="1">
    <location>
        <begin position="75"/>
        <end position="94"/>
    </location>
</feature>
<organism evidence="2 3">
    <name type="scientific">Pleuronectes platessa</name>
    <name type="common">European plaice</name>
    <dbReference type="NCBI Taxonomy" id="8262"/>
    <lineage>
        <taxon>Eukaryota</taxon>
        <taxon>Metazoa</taxon>
        <taxon>Chordata</taxon>
        <taxon>Craniata</taxon>
        <taxon>Vertebrata</taxon>
        <taxon>Euteleostomi</taxon>
        <taxon>Actinopterygii</taxon>
        <taxon>Neopterygii</taxon>
        <taxon>Teleostei</taxon>
        <taxon>Neoteleostei</taxon>
        <taxon>Acanthomorphata</taxon>
        <taxon>Carangaria</taxon>
        <taxon>Pleuronectiformes</taxon>
        <taxon>Pleuronectoidei</taxon>
        <taxon>Pleuronectidae</taxon>
        <taxon>Pleuronectes</taxon>
    </lineage>
</organism>
<evidence type="ECO:0000313" key="2">
    <source>
        <dbReference type="EMBL" id="CAB1449008.1"/>
    </source>
</evidence>
<dbReference type="Proteomes" id="UP001153269">
    <property type="component" value="Unassembled WGS sequence"/>
</dbReference>
<reference evidence="2" key="1">
    <citation type="submission" date="2020-03" db="EMBL/GenBank/DDBJ databases">
        <authorList>
            <person name="Weist P."/>
        </authorList>
    </citation>
    <scope>NUCLEOTIDE SEQUENCE</scope>
</reference>
<comment type="caution">
    <text evidence="2">The sequence shown here is derived from an EMBL/GenBank/DDBJ whole genome shotgun (WGS) entry which is preliminary data.</text>
</comment>
<dbReference type="AlphaFoldDB" id="A0A9N7YYC7"/>
<protein>
    <submittedName>
        <fullName evidence="2">Uncharacterized protein</fullName>
    </submittedName>
</protein>
<dbReference type="EMBL" id="CADEAL010003997">
    <property type="protein sequence ID" value="CAB1449008.1"/>
    <property type="molecule type" value="Genomic_DNA"/>
</dbReference>
<name>A0A9N7YYC7_PLEPL</name>
<sequence>MDVAIKRLHVVFSRFCSPYDIKELFCTALGVPRNTNLSLLDASGAMVSIDPTMPHNTERSPYQVLPMTGGQFAAIPETGGDEEPALSDTEEGSANTGAAARLAKLARSYLCITATSVPSERVFRRLD</sequence>
<gene>
    <name evidence="2" type="ORF">PLEPLA_LOCUS36658</name>
</gene>
<accession>A0A9N7YYC7</accession>
<proteinExistence type="predicted"/>
<keyword evidence="3" id="KW-1185">Reference proteome</keyword>
<feature type="compositionally biased region" description="Acidic residues" evidence="1">
    <location>
        <begin position="79"/>
        <end position="91"/>
    </location>
</feature>
<evidence type="ECO:0000256" key="1">
    <source>
        <dbReference type="SAM" id="MobiDB-lite"/>
    </source>
</evidence>